<gene>
    <name evidence="13" type="ORF">AM2010_746</name>
</gene>
<evidence type="ECO:0000256" key="10">
    <source>
        <dbReference type="SAM" id="Phobius"/>
    </source>
</evidence>
<keyword evidence="7 10" id="KW-1133">Transmembrane helix</keyword>
<feature type="transmembrane region" description="Helical" evidence="10">
    <location>
        <begin position="37"/>
        <end position="62"/>
    </location>
</feature>
<dbReference type="GO" id="GO:0020037">
    <property type="term" value="F:heme binding"/>
    <property type="evidence" value="ECO:0007669"/>
    <property type="project" value="InterPro"/>
</dbReference>
<comment type="subcellular location">
    <subcellularLocation>
        <location evidence="1">Cell inner membrane</location>
        <topology evidence="1">Multi-pass membrane protein</topology>
    </subcellularLocation>
</comment>
<keyword evidence="14" id="KW-1185">Reference proteome</keyword>
<evidence type="ECO:0000313" key="14">
    <source>
        <dbReference type="Proteomes" id="UP000037643"/>
    </source>
</evidence>
<dbReference type="InterPro" id="IPR003568">
    <property type="entry name" value="Cyt_c_biogenesis_CcmF"/>
</dbReference>
<feature type="domain" description="Cytochrome c assembly protein" evidence="11">
    <location>
        <begin position="89"/>
        <end position="295"/>
    </location>
</feature>
<evidence type="ECO:0000259" key="12">
    <source>
        <dbReference type="Pfam" id="PF16327"/>
    </source>
</evidence>
<dbReference type="InterPro" id="IPR032523">
    <property type="entry name" value="CcmF_C"/>
</dbReference>
<dbReference type="Proteomes" id="UP000037643">
    <property type="component" value="Chromosome"/>
</dbReference>
<dbReference type="Pfam" id="PF01578">
    <property type="entry name" value="Cytochrom_C_asm"/>
    <property type="match status" value="1"/>
</dbReference>
<feature type="transmembrane region" description="Helical" evidence="10">
    <location>
        <begin position="394"/>
        <end position="412"/>
    </location>
</feature>
<feature type="domain" description="Cytochrome c-type biogenesis protein CcmF C-terminal" evidence="12">
    <location>
        <begin position="315"/>
        <end position="629"/>
    </location>
</feature>
<dbReference type="PANTHER" id="PTHR43653">
    <property type="entry name" value="CYTOCHROME C ASSEMBLY PROTEIN-RELATED"/>
    <property type="match status" value="1"/>
</dbReference>
<feature type="transmembrane region" description="Helical" evidence="10">
    <location>
        <begin position="447"/>
        <end position="464"/>
    </location>
</feature>
<evidence type="ECO:0000256" key="2">
    <source>
        <dbReference type="ARBA" id="ARBA00009186"/>
    </source>
</evidence>
<keyword evidence="3" id="KW-1003">Cell membrane</keyword>
<evidence type="ECO:0000256" key="4">
    <source>
        <dbReference type="ARBA" id="ARBA00022519"/>
    </source>
</evidence>
<feature type="transmembrane region" description="Helical" evidence="10">
    <location>
        <begin position="177"/>
        <end position="197"/>
    </location>
</feature>
<dbReference type="GO" id="GO:0005886">
    <property type="term" value="C:plasma membrane"/>
    <property type="evidence" value="ECO:0007669"/>
    <property type="project" value="UniProtKB-SubCell"/>
</dbReference>
<evidence type="ECO:0000256" key="5">
    <source>
        <dbReference type="ARBA" id="ARBA00022692"/>
    </source>
</evidence>
<feature type="transmembrane region" description="Helical" evidence="10">
    <location>
        <begin position="476"/>
        <end position="496"/>
    </location>
</feature>
<keyword evidence="8 10" id="KW-0472">Membrane</keyword>
<keyword evidence="5 10" id="KW-0812">Transmembrane</keyword>
<evidence type="ECO:0000256" key="7">
    <source>
        <dbReference type="ARBA" id="ARBA00022989"/>
    </source>
</evidence>
<dbReference type="RefSeq" id="WP_047805936.1">
    <property type="nucleotide sequence ID" value="NZ_CP011805.1"/>
</dbReference>
<comment type="function">
    <text evidence="9">Required for the biogenesis of c-type cytochromes. Possible subunit of a heme lyase.</text>
</comment>
<dbReference type="InterPro" id="IPR003567">
    <property type="entry name" value="Cyt_c_biogenesis"/>
</dbReference>
<dbReference type="GO" id="GO:0015232">
    <property type="term" value="F:heme transmembrane transporter activity"/>
    <property type="evidence" value="ECO:0007669"/>
    <property type="project" value="InterPro"/>
</dbReference>
<evidence type="ECO:0000256" key="8">
    <source>
        <dbReference type="ARBA" id="ARBA00023136"/>
    </source>
</evidence>
<dbReference type="KEGG" id="amx:AM2010_746"/>
<comment type="similarity">
    <text evidence="2">Belongs to the CcmF/CycK/Ccl1/NrfE/CcsA family.</text>
</comment>
<dbReference type="STRING" id="543877.AM2010_746"/>
<evidence type="ECO:0000256" key="9">
    <source>
        <dbReference type="ARBA" id="ARBA00037230"/>
    </source>
</evidence>
<feature type="transmembrane region" description="Helical" evidence="10">
    <location>
        <begin position="249"/>
        <end position="267"/>
    </location>
</feature>
<dbReference type="EMBL" id="CP011805">
    <property type="protein sequence ID" value="AKM06827.1"/>
    <property type="molecule type" value="Genomic_DNA"/>
</dbReference>
<dbReference type="Pfam" id="PF16327">
    <property type="entry name" value="CcmF_C"/>
    <property type="match status" value="1"/>
</dbReference>
<dbReference type="PRINTS" id="PR01410">
    <property type="entry name" value="CCBIOGENESIS"/>
</dbReference>
<dbReference type="InterPro" id="IPR002541">
    <property type="entry name" value="Cyt_c_assembly"/>
</dbReference>
<evidence type="ECO:0000313" key="13">
    <source>
        <dbReference type="EMBL" id="AKM06827.1"/>
    </source>
</evidence>
<feature type="transmembrane region" description="Helical" evidence="10">
    <location>
        <begin position="313"/>
        <end position="331"/>
    </location>
</feature>
<evidence type="ECO:0000259" key="11">
    <source>
        <dbReference type="Pfam" id="PF01578"/>
    </source>
</evidence>
<proteinExistence type="inferred from homology"/>
<protein>
    <submittedName>
        <fullName evidence="13">Cytochrome C biogenesis protein CcmF</fullName>
    </submittedName>
</protein>
<feature type="transmembrane region" description="Helical" evidence="10">
    <location>
        <begin position="610"/>
        <end position="632"/>
    </location>
</feature>
<dbReference type="AlphaFoldDB" id="A0A0G3X6K9"/>
<organism evidence="13 14">
    <name type="scientific">Pelagerythrobacter marensis</name>
    <dbReference type="NCBI Taxonomy" id="543877"/>
    <lineage>
        <taxon>Bacteria</taxon>
        <taxon>Pseudomonadati</taxon>
        <taxon>Pseudomonadota</taxon>
        <taxon>Alphaproteobacteria</taxon>
        <taxon>Sphingomonadales</taxon>
        <taxon>Erythrobacteraceae</taxon>
        <taxon>Pelagerythrobacter</taxon>
    </lineage>
</organism>
<evidence type="ECO:0000256" key="6">
    <source>
        <dbReference type="ARBA" id="ARBA00022748"/>
    </source>
</evidence>
<reference evidence="13 14" key="1">
    <citation type="submission" date="2015-06" db="EMBL/GenBank/DDBJ databases">
        <authorList>
            <person name="Kim K.M."/>
        </authorList>
    </citation>
    <scope>NUCLEOTIDE SEQUENCE [LARGE SCALE GENOMIC DNA]</scope>
    <source>
        <strain evidence="13 14">KCTC 22370</strain>
    </source>
</reference>
<feature type="transmembrane region" description="Helical" evidence="10">
    <location>
        <begin position="122"/>
        <end position="142"/>
    </location>
</feature>
<evidence type="ECO:0000256" key="3">
    <source>
        <dbReference type="ARBA" id="ARBA00022475"/>
    </source>
</evidence>
<sequence>MIAELGLAALWLAAALAALQLYAGAMAQRDAGGGLAALVRPAAIVQGLSCAFAFAMLLWLFAITDLSVKLVATNSHSAKPLLYKLTGAWGNHEGSMLLWVAVMALSGALIALVERRLSERTMLATLAAQAFVGLGFYAFLIFSSNPFERLAQPAAEGMGLNPLLQDIGLALHPPTLYFGYVGLSVAFSFAVGALLTRQVTPEFARVMRPWVLGAWVFLTLGITAGSYWAYYELGWGGWWFWDPVENASLMPWLAATALLHSASVLAARDALRAWTIMLGVVAFSMSMLGTFLVRSGILTSVHAFAVDPQRGTFILVLLALYIGGALALFALRAGAIAEGERFSATSREGALVFNNVMLSAILGIVLLGTLYPLLTEAFDVRVSVGPPYFNPAGAFFAVPMLLVMAVGPLLRWRRDSLARIQRPIVLAGVVVLAAALAALAIGGMSVLALLGLALSAGLAVASLLPLRGRKLHRIPLAVWGMVVAHFGLAVALFGMASETAFSQERLAAVTVGETVQVGPWQVTLSEVLPNAGPNWTAIEGHLSASYSGGDPVELDPQSRSFWAPVQQTNESALATRWNGQLYAVVGSEAQAEGQESRWQLRLWWKPFVTFIWYGGALVALGGALALVGRVRADLKRRIVRKRADERRAEGAM</sequence>
<feature type="transmembrane region" description="Helical" evidence="10">
    <location>
        <begin position="209"/>
        <end position="229"/>
    </location>
</feature>
<name>A0A0G3X6K9_9SPHN</name>
<dbReference type="GO" id="GO:0017004">
    <property type="term" value="P:cytochrome complex assembly"/>
    <property type="evidence" value="ECO:0007669"/>
    <property type="project" value="UniProtKB-KW"/>
</dbReference>
<evidence type="ECO:0000256" key="1">
    <source>
        <dbReference type="ARBA" id="ARBA00004429"/>
    </source>
</evidence>
<feature type="transmembrane region" description="Helical" evidence="10">
    <location>
        <begin position="6"/>
        <end position="25"/>
    </location>
</feature>
<feature type="transmembrane region" description="Helical" evidence="10">
    <location>
        <begin position="274"/>
        <end position="293"/>
    </location>
</feature>
<dbReference type="PATRIC" id="fig|543877.4.peg.753"/>
<dbReference type="OrthoDB" id="9761451at2"/>
<feature type="transmembrane region" description="Helical" evidence="10">
    <location>
        <begin position="352"/>
        <end position="374"/>
    </location>
</feature>
<keyword evidence="4" id="KW-0997">Cell inner membrane</keyword>
<accession>A0A0G3X6K9</accession>
<feature type="transmembrane region" description="Helical" evidence="10">
    <location>
        <begin position="424"/>
        <end position="441"/>
    </location>
</feature>
<dbReference type="PANTHER" id="PTHR43653:SF1">
    <property type="entry name" value="CYTOCHROME C-TYPE BIOGENESIS PROTEIN CCMF"/>
    <property type="match status" value="1"/>
</dbReference>
<keyword evidence="6" id="KW-0201">Cytochrome c-type biogenesis</keyword>
<dbReference type="PRINTS" id="PR01411">
    <property type="entry name" value="CCMFBIOGNSIS"/>
</dbReference>